<name>A0A4Y3W5I7_NITWI</name>
<evidence type="ECO:0000313" key="1">
    <source>
        <dbReference type="EMBL" id="GEC14263.1"/>
    </source>
</evidence>
<evidence type="ECO:0008006" key="3">
    <source>
        <dbReference type="Google" id="ProtNLM"/>
    </source>
</evidence>
<proteinExistence type="predicted"/>
<gene>
    <name evidence="1" type="ORF">NWI01_01550</name>
</gene>
<dbReference type="Proteomes" id="UP000318825">
    <property type="component" value="Unassembled WGS sequence"/>
</dbReference>
<evidence type="ECO:0000313" key="2">
    <source>
        <dbReference type="Proteomes" id="UP000318825"/>
    </source>
</evidence>
<organism evidence="1 2">
    <name type="scientific">Nitrobacter winogradskyi</name>
    <name type="common">Nitrobacter agilis</name>
    <dbReference type="NCBI Taxonomy" id="913"/>
    <lineage>
        <taxon>Bacteria</taxon>
        <taxon>Pseudomonadati</taxon>
        <taxon>Pseudomonadota</taxon>
        <taxon>Alphaproteobacteria</taxon>
        <taxon>Hyphomicrobiales</taxon>
        <taxon>Nitrobacteraceae</taxon>
        <taxon>Nitrobacter</taxon>
    </lineage>
</organism>
<accession>A0A4Y3W5I7</accession>
<dbReference type="EMBL" id="BJNF01000002">
    <property type="protein sequence ID" value="GEC14263.1"/>
    <property type="molecule type" value="Genomic_DNA"/>
</dbReference>
<dbReference type="AlphaFoldDB" id="A0A4Y3W5I7"/>
<dbReference type="RefSeq" id="WP_181410314.1">
    <property type="nucleotide sequence ID" value="NZ_BJNF01000002.1"/>
</dbReference>
<comment type="caution">
    <text evidence="1">The sequence shown here is derived from an EMBL/GenBank/DDBJ whole genome shotgun (WGS) entry which is preliminary data.</text>
</comment>
<reference evidence="1 2" key="1">
    <citation type="submission" date="2019-06" db="EMBL/GenBank/DDBJ databases">
        <title>Whole genome shotgun sequence of Nitrobacter winogradskyi NBRC 14297.</title>
        <authorList>
            <person name="Hosoyama A."/>
            <person name="Uohara A."/>
            <person name="Ohji S."/>
            <person name="Ichikawa N."/>
        </authorList>
    </citation>
    <scope>NUCLEOTIDE SEQUENCE [LARGE SCALE GENOMIC DNA]</scope>
    <source>
        <strain evidence="1 2">NBRC 14297</strain>
    </source>
</reference>
<sequence length="225" mass="24206">MSLSSQPASTSMIATIHTLKSRVGMDNDTYRDFLARETGKRSAKALSTREAVRVIEKLRDATGGAAASGAVAGLDSPIGGKLRALWIAAYDLGVARDRTDRAMLSFLQRQTGVSHTRFLRDARSGTAAIEGLKAWLSRAAGVEWPDSGNVIASKRAVIDAQWARLIALGAVKKIGGAVDPMNDLLGYAARITWLHDWNAMNERHYDDVQKALGGKLRAALHGGRP</sequence>
<protein>
    <recommendedName>
        <fullName evidence="3">Mu-like prophage protein gp16</fullName>
    </recommendedName>
</protein>
<dbReference type="Pfam" id="PF06252">
    <property type="entry name" value="GemA"/>
    <property type="match status" value="1"/>
</dbReference>
<dbReference type="InterPro" id="IPR009363">
    <property type="entry name" value="Phage_Mu_Gp16"/>
</dbReference>